<dbReference type="GO" id="GO:1902017">
    <property type="term" value="P:regulation of cilium assembly"/>
    <property type="evidence" value="ECO:0007669"/>
    <property type="project" value="TreeGrafter"/>
</dbReference>
<organism evidence="19 20">
    <name type="scientific">Sinocyclocheilus grahami</name>
    <name type="common">Dianchi golden-line fish</name>
    <name type="synonym">Barbus grahami</name>
    <dbReference type="NCBI Taxonomy" id="75366"/>
    <lineage>
        <taxon>Eukaryota</taxon>
        <taxon>Metazoa</taxon>
        <taxon>Chordata</taxon>
        <taxon>Craniata</taxon>
        <taxon>Vertebrata</taxon>
        <taxon>Euteleostomi</taxon>
        <taxon>Actinopterygii</taxon>
        <taxon>Neopterygii</taxon>
        <taxon>Teleostei</taxon>
        <taxon>Ostariophysi</taxon>
        <taxon>Cypriniformes</taxon>
        <taxon>Cyprinidae</taxon>
        <taxon>Cyprininae</taxon>
        <taxon>Sinocyclocheilus</taxon>
    </lineage>
</organism>
<keyword evidence="12" id="KW-0969">Cilium</keyword>
<comment type="similarity">
    <text evidence="4">Belongs to the ODF2 family.</text>
</comment>
<keyword evidence="5" id="KW-0217">Developmental protein</keyword>
<keyword evidence="10" id="KW-0744">Spermatogenesis</keyword>
<gene>
    <name evidence="19" type="primary">LOC107600023</name>
</gene>
<reference evidence="19" key="2">
    <citation type="submission" date="2025-09" db="UniProtKB">
        <authorList>
            <consortium name="Ensembl"/>
        </authorList>
    </citation>
    <scope>IDENTIFICATION</scope>
</reference>
<evidence type="ECO:0000313" key="19">
    <source>
        <dbReference type="Ensembl" id="ENSSGRP00000083263.1"/>
    </source>
</evidence>
<dbReference type="Proteomes" id="UP000472262">
    <property type="component" value="Unassembled WGS sequence"/>
</dbReference>
<evidence type="ECO:0000256" key="7">
    <source>
        <dbReference type="ARBA" id="ARBA00022701"/>
    </source>
</evidence>
<accession>A0A672R372</accession>
<sequence length="520" mass="61186">SKQNSTGSFKQHYTGDATLHTCIKTHSDQLGRQHELLEQKLDTFVETNHCWFCMLLSSQEHLRTAGELSKVLESTRSRLQNQLHKKEAENNRLEAQIQRLEGTLQHQQEEVQGLLEQMRELKQHCEGDRDVYKQTLEDQRKQAEQSVNTAAQLLDKVLYRRTINELRLTELSEQLHSCEEKSCTEREGLLSRLHSLTSESTATKLENQRLESTLSATEDRLSLTQSEVQRLKISLRDFESLVEGYKSQLQKTRLESEEYSLRLEMVEKEAQSDREEMEREMEQGRKQLQAHLKEMEMLREALKHSEDEFREVRENMHIQDRRNTEQNSTLSELRIKMELQSCKIENLQEKNLFVLEENMQLKRSIESTERKMDDVSTQNRDLLQVVAKREETIHNTQLRLEERSRECDSLHRLLEQAREEAQRQVDQSLERVLSKERSAQSKMLDLESQLSLAKKELGQLRLSKEDMEKRFQCKLQDMKNQLEQVNSANRSLQNYVHYLKASYTNVFGDTALTSSLNPHI</sequence>
<evidence type="ECO:0000256" key="17">
    <source>
        <dbReference type="ARBA" id="ARBA00043200"/>
    </source>
</evidence>
<proteinExistence type="inferred from homology"/>
<keyword evidence="7" id="KW-0493">Microtubule</keyword>
<evidence type="ECO:0000256" key="2">
    <source>
        <dbReference type="ARBA" id="ARBA00004230"/>
    </source>
</evidence>
<evidence type="ECO:0000256" key="8">
    <source>
        <dbReference type="ARBA" id="ARBA00022782"/>
    </source>
</evidence>
<evidence type="ECO:0000256" key="11">
    <source>
        <dbReference type="ARBA" id="ARBA00023054"/>
    </source>
</evidence>
<evidence type="ECO:0000256" key="18">
    <source>
        <dbReference type="SAM" id="Coils"/>
    </source>
</evidence>
<keyword evidence="14" id="KW-0966">Cell projection</keyword>
<dbReference type="PANTHER" id="PTHR23162:SF8">
    <property type="entry name" value="OUTER DENSE FIBER PROTEIN 2"/>
    <property type="match status" value="1"/>
</dbReference>
<feature type="coiled-coil region" evidence="18">
    <location>
        <begin position="207"/>
        <end position="495"/>
    </location>
</feature>
<evidence type="ECO:0000256" key="1">
    <source>
        <dbReference type="ARBA" id="ARBA00004114"/>
    </source>
</evidence>
<feature type="coiled-coil region" evidence="18">
    <location>
        <begin position="69"/>
        <end position="156"/>
    </location>
</feature>
<keyword evidence="6" id="KW-0963">Cytoplasm</keyword>
<reference evidence="19" key="1">
    <citation type="submission" date="2025-08" db="UniProtKB">
        <authorList>
            <consortium name="Ensembl"/>
        </authorList>
    </citation>
    <scope>IDENTIFICATION</scope>
</reference>
<keyword evidence="9" id="KW-0282">Flagellum</keyword>
<evidence type="ECO:0000256" key="16">
    <source>
        <dbReference type="ARBA" id="ARBA00041830"/>
    </source>
</evidence>
<dbReference type="GO" id="GO:0007283">
    <property type="term" value="P:spermatogenesis"/>
    <property type="evidence" value="ECO:0007669"/>
    <property type="project" value="UniProtKB-KW"/>
</dbReference>
<evidence type="ECO:0000256" key="15">
    <source>
        <dbReference type="ARBA" id="ARBA00040458"/>
    </source>
</evidence>
<dbReference type="GO" id="GO:0031514">
    <property type="term" value="C:motile cilium"/>
    <property type="evidence" value="ECO:0007669"/>
    <property type="project" value="UniProtKB-SubCell"/>
</dbReference>
<keyword evidence="8" id="KW-0221">Differentiation</keyword>
<dbReference type="GO" id="GO:0005813">
    <property type="term" value="C:centrosome"/>
    <property type="evidence" value="ECO:0007669"/>
    <property type="project" value="TreeGrafter"/>
</dbReference>
<evidence type="ECO:0000256" key="13">
    <source>
        <dbReference type="ARBA" id="ARBA00023212"/>
    </source>
</evidence>
<dbReference type="Ensembl" id="ENSSGRT00000088671.1">
    <property type="protein sequence ID" value="ENSSGRP00000083263.1"/>
    <property type="gene ID" value="ENSSGRG00000042084.1"/>
</dbReference>
<dbReference type="GO" id="GO:0005814">
    <property type="term" value="C:centriole"/>
    <property type="evidence" value="ECO:0007669"/>
    <property type="project" value="UniProtKB-SubCell"/>
</dbReference>
<evidence type="ECO:0000256" key="12">
    <source>
        <dbReference type="ARBA" id="ARBA00023069"/>
    </source>
</evidence>
<keyword evidence="20" id="KW-1185">Reference proteome</keyword>
<evidence type="ECO:0000313" key="20">
    <source>
        <dbReference type="Proteomes" id="UP000472262"/>
    </source>
</evidence>
<dbReference type="GO" id="GO:0000922">
    <property type="term" value="C:spindle pole"/>
    <property type="evidence" value="ECO:0007669"/>
    <property type="project" value="UniProtKB-SubCell"/>
</dbReference>
<dbReference type="InterPro" id="IPR026099">
    <property type="entry name" value="Odf2-rel"/>
</dbReference>
<evidence type="ECO:0000256" key="3">
    <source>
        <dbReference type="ARBA" id="ARBA00004647"/>
    </source>
</evidence>
<evidence type="ECO:0000256" key="9">
    <source>
        <dbReference type="ARBA" id="ARBA00022846"/>
    </source>
</evidence>
<evidence type="ECO:0000256" key="4">
    <source>
        <dbReference type="ARBA" id="ARBA00009316"/>
    </source>
</evidence>
<protein>
    <recommendedName>
        <fullName evidence="15">Outer dense fiber protein 2</fullName>
    </recommendedName>
    <alternativeName>
        <fullName evidence="16">Cenexin</fullName>
    </alternativeName>
    <alternativeName>
        <fullName evidence="17">Outer dense fiber of sperm tails protein 2</fullName>
    </alternativeName>
</protein>
<dbReference type="AlphaFoldDB" id="A0A672R372"/>
<dbReference type="GO" id="GO:0005874">
    <property type="term" value="C:microtubule"/>
    <property type="evidence" value="ECO:0007669"/>
    <property type="project" value="UniProtKB-KW"/>
</dbReference>
<keyword evidence="11 18" id="KW-0175">Coiled coil</keyword>
<dbReference type="PANTHER" id="PTHR23162">
    <property type="entry name" value="OUTER DENSE FIBER OF SPERM TAILS 2"/>
    <property type="match status" value="1"/>
</dbReference>
<name>A0A672R372_SINGR</name>
<evidence type="ECO:0000256" key="14">
    <source>
        <dbReference type="ARBA" id="ARBA00023273"/>
    </source>
</evidence>
<evidence type="ECO:0000256" key="10">
    <source>
        <dbReference type="ARBA" id="ARBA00022871"/>
    </source>
</evidence>
<dbReference type="GO" id="GO:0030154">
    <property type="term" value="P:cell differentiation"/>
    <property type="evidence" value="ECO:0007669"/>
    <property type="project" value="UniProtKB-KW"/>
</dbReference>
<evidence type="ECO:0000256" key="5">
    <source>
        <dbReference type="ARBA" id="ARBA00022473"/>
    </source>
</evidence>
<keyword evidence="13" id="KW-0206">Cytoskeleton</keyword>
<evidence type="ECO:0000256" key="6">
    <source>
        <dbReference type="ARBA" id="ARBA00022490"/>
    </source>
</evidence>
<comment type="subcellular location">
    <subcellularLocation>
        <location evidence="2">Cell projection</location>
        <location evidence="2">Cilium</location>
        <location evidence="2">Flagellum</location>
    </subcellularLocation>
    <subcellularLocation>
        <location evidence="1">Cytoplasm</location>
        <location evidence="1">Cytoskeleton</location>
        <location evidence="1">Microtubule organizing center</location>
        <location evidence="1">Centrosome</location>
        <location evidence="1">Centriole</location>
    </subcellularLocation>
    <subcellularLocation>
        <location evidence="3">Cytoplasm</location>
        <location evidence="3">Cytoskeleton</location>
        <location evidence="3">Spindle pole</location>
    </subcellularLocation>
</comment>